<comment type="subcellular location">
    <subcellularLocation>
        <location evidence="1">Cell envelope</location>
    </subcellularLocation>
</comment>
<evidence type="ECO:0000259" key="6">
    <source>
        <dbReference type="Pfam" id="PF25917"/>
    </source>
</evidence>
<dbReference type="Gene3D" id="2.40.420.20">
    <property type="match status" value="1"/>
</dbReference>
<dbReference type="Proteomes" id="UP000766336">
    <property type="component" value="Unassembled WGS sequence"/>
</dbReference>
<evidence type="ECO:0000256" key="4">
    <source>
        <dbReference type="SAM" id="SignalP"/>
    </source>
</evidence>
<evidence type="ECO:0000313" key="8">
    <source>
        <dbReference type="EMBL" id="MBS7810707.1"/>
    </source>
</evidence>
<evidence type="ECO:0000259" key="7">
    <source>
        <dbReference type="Pfam" id="PF25967"/>
    </source>
</evidence>
<accession>A0ABS5QB17</accession>
<keyword evidence="9" id="KW-1185">Reference proteome</keyword>
<protein>
    <submittedName>
        <fullName evidence="8">Efflux RND transporter periplasmic adaptor subunit</fullName>
    </submittedName>
</protein>
<evidence type="ECO:0000256" key="3">
    <source>
        <dbReference type="SAM" id="MobiDB-lite"/>
    </source>
</evidence>
<feature type="region of interest" description="Disordered" evidence="3">
    <location>
        <begin position="368"/>
        <end position="392"/>
    </location>
</feature>
<dbReference type="Gene3D" id="2.40.30.170">
    <property type="match status" value="1"/>
</dbReference>
<dbReference type="NCBIfam" id="TIGR01730">
    <property type="entry name" value="RND_mfp"/>
    <property type="match status" value="1"/>
</dbReference>
<dbReference type="PANTHER" id="PTHR30158">
    <property type="entry name" value="ACRA/E-RELATED COMPONENT OF DRUG EFFLUX TRANSPORTER"/>
    <property type="match status" value="1"/>
</dbReference>
<dbReference type="Pfam" id="PF25917">
    <property type="entry name" value="BSH_RND"/>
    <property type="match status" value="1"/>
</dbReference>
<reference evidence="8 9" key="1">
    <citation type="submission" date="2021-05" db="EMBL/GenBank/DDBJ databases">
        <title>Roseococcus sp. XZZS9, whole genome shotgun sequencing project.</title>
        <authorList>
            <person name="Zhao G."/>
            <person name="Shen L."/>
        </authorList>
    </citation>
    <scope>NUCLEOTIDE SEQUENCE [LARGE SCALE GENOMIC DNA]</scope>
    <source>
        <strain evidence="8 9">XZZS9</strain>
    </source>
</reference>
<comment type="caution">
    <text evidence="8">The sequence shown here is derived from an EMBL/GenBank/DDBJ whole genome shotgun (WGS) entry which is preliminary data.</text>
</comment>
<feature type="domain" description="Multidrug resistance protein MdtA-like C-terminal permuted SH3" evidence="7">
    <location>
        <begin position="306"/>
        <end position="367"/>
    </location>
</feature>
<feature type="chain" id="PRO_5045875591" evidence="4">
    <location>
        <begin position="26"/>
        <end position="392"/>
    </location>
</feature>
<name>A0ABS5QB17_9PROT</name>
<gene>
    <name evidence="8" type="ORF">KHU32_07145</name>
</gene>
<dbReference type="InterPro" id="IPR058624">
    <property type="entry name" value="MdtA-like_HH"/>
</dbReference>
<dbReference type="RefSeq" id="WP_213669311.1">
    <property type="nucleotide sequence ID" value="NZ_JAHCDA010000001.1"/>
</dbReference>
<evidence type="ECO:0000256" key="2">
    <source>
        <dbReference type="ARBA" id="ARBA00009477"/>
    </source>
</evidence>
<dbReference type="InterPro" id="IPR058625">
    <property type="entry name" value="MdtA-like_BSH"/>
</dbReference>
<evidence type="ECO:0000313" key="9">
    <source>
        <dbReference type="Proteomes" id="UP000766336"/>
    </source>
</evidence>
<dbReference type="InterPro" id="IPR058627">
    <property type="entry name" value="MdtA-like_C"/>
</dbReference>
<feature type="domain" description="Multidrug resistance protein MdtA-like barrel-sandwich hybrid" evidence="6">
    <location>
        <begin position="59"/>
        <end position="198"/>
    </location>
</feature>
<sequence>MRLQVAPLVMGFALLALAQAPVAHAQMPGGPPPAVGIVEATRRPVTESTEFIGRVEAINRVDIRARITGFLEARHFTEGTEVEEGAPLYRIEHAPFEAQLDQARANVASAEASLANARVALTRARDLRSTGAGTQVALDNAVASERTSSAQLLGAQAAVRIAEINLAYADITAPIAGAIGRSTYTPGNVVSPQSEPLATIVSQDPMRIAFTIPQRTAIELRNRYEGRGGTSAVVVRIRRVDGSVYDQVGHIDFIDTSVSRDTDSLLIRASIPNPIRQGAQPGQPGARSLIDGQFVTVLLEGAEPVQAIVIPRAAVAQDQQGFFVYVVDNENKAQRRNIRMGSSTAEAATIESGLQPGDRVVTEGIQRIRPGQVVNPAPASAPRPGAPAGRPG</sequence>
<comment type="similarity">
    <text evidence="2">Belongs to the membrane fusion protein (MFP) (TC 8.A.1) family.</text>
</comment>
<dbReference type="PANTHER" id="PTHR30158:SF3">
    <property type="entry name" value="MULTIDRUG EFFLUX PUMP SUBUNIT ACRA-RELATED"/>
    <property type="match status" value="1"/>
</dbReference>
<evidence type="ECO:0000256" key="1">
    <source>
        <dbReference type="ARBA" id="ARBA00004196"/>
    </source>
</evidence>
<dbReference type="Gene3D" id="2.40.50.100">
    <property type="match status" value="1"/>
</dbReference>
<dbReference type="InterPro" id="IPR006143">
    <property type="entry name" value="RND_pump_MFP"/>
</dbReference>
<proteinExistence type="inferred from homology"/>
<feature type="domain" description="Multidrug resistance protein MdtA-like alpha-helical hairpin" evidence="5">
    <location>
        <begin position="99"/>
        <end position="169"/>
    </location>
</feature>
<dbReference type="SUPFAM" id="SSF111369">
    <property type="entry name" value="HlyD-like secretion proteins"/>
    <property type="match status" value="1"/>
</dbReference>
<dbReference type="Pfam" id="PF25967">
    <property type="entry name" value="RND-MFP_C"/>
    <property type="match status" value="1"/>
</dbReference>
<dbReference type="EMBL" id="JAHCDA010000001">
    <property type="protein sequence ID" value="MBS7810707.1"/>
    <property type="molecule type" value="Genomic_DNA"/>
</dbReference>
<evidence type="ECO:0000259" key="5">
    <source>
        <dbReference type="Pfam" id="PF25876"/>
    </source>
</evidence>
<dbReference type="Gene3D" id="1.10.287.470">
    <property type="entry name" value="Helix hairpin bin"/>
    <property type="match status" value="1"/>
</dbReference>
<feature type="signal peptide" evidence="4">
    <location>
        <begin position="1"/>
        <end position="25"/>
    </location>
</feature>
<keyword evidence="4" id="KW-0732">Signal</keyword>
<organism evidence="8 9">
    <name type="scientific">Roseococcus pinisoli</name>
    <dbReference type="NCBI Taxonomy" id="2835040"/>
    <lineage>
        <taxon>Bacteria</taxon>
        <taxon>Pseudomonadati</taxon>
        <taxon>Pseudomonadota</taxon>
        <taxon>Alphaproteobacteria</taxon>
        <taxon>Acetobacterales</taxon>
        <taxon>Roseomonadaceae</taxon>
        <taxon>Roseococcus</taxon>
    </lineage>
</organism>
<dbReference type="Pfam" id="PF25876">
    <property type="entry name" value="HH_MFP_RND"/>
    <property type="match status" value="1"/>
</dbReference>